<name>A0ABS9W5P4_9PROT</name>
<keyword evidence="5" id="KW-1185">Reference proteome</keyword>
<dbReference type="Gene3D" id="3.30.1330.60">
    <property type="entry name" value="OmpA-like domain"/>
    <property type="match status" value="1"/>
</dbReference>
<sequence>MRPARLMLAGLGLAVLAACAHPGGGEAQGSSREALASRTPLPMRVADAPTPPKTAQSLDQAVLDMTVALFDRARIDPPGPSGRYDLVIDPLIDRATGVQSVTTRGMEQRIGAVVRERYRDFELRPFTSASLAEKPIILLGAITPVAGAGIIPPTREPRPNVYRIWAVLGDLRTGKVVSHETSWVQGDVVDPTPTGFFRDSPTWANETITTAYLQTCAGNPGDPIDPRYLEALQAQALVADGIRAYEGGEPRQALSFYQAALQQPGGDQLKVRNGIYLSNRALGDAAAAERAFGDVVEHGLDRGQLAVKFLFRPGTTEFWPNREISGDYPMWLRQIAHRTAPRDVCLAMVGHASPTGSAAWNQRLSLGRAQTVRQSLVSEEAVLARRTEAEGAGAAAPLVGTGTDDLADALDRRVEFAPEACPFPVTAQLR</sequence>
<organism evidence="4 5">
    <name type="scientific">Teichococcus vastitatis</name>
    <dbReference type="NCBI Taxonomy" id="2307076"/>
    <lineage>
        <taxon>Bacteria</taxon>
        <taxon>Pseudomonadati</taxon>
        <taxon>Pseudomonadota</taxon>
        <taxon>Alphaproteobacteria</taxon>
        <taxon>Acetobacterales</taxon>
        <taxon>Roseomonadaceae</taxon>
        <taxon>Roseomonas</taxon>
    </lineage>
</organism>
<comment type="caution">
    <text evidence="4">The sequence shown here is derived from an EMBL/GenBank/DDBJ whole genome shotgun (WGS) entry which is preliminary data.</text>
</comment>
<proteinExistence type="predicted"/>
<feature type="chain" id="PRO_5046860205" evidence="2">
    <location>
        <begin position="21"/>
        <end position="430"/>
    </location>
</feature>
<dbReference type="RefSeq" id="WP_120005625.1">
    <property type="nucleotide sequence ID" value="NZ_JALBUU010000004.1"/>
</dbReference>
<dbReference type="Proteomes" id="UP001201985">
    <property type="component" value="Unassembled WGS sequence"/>
</dbReference>
<evidence type="ECO:0000313" key="5">
    <source>
        <dbReference type="Proteomes" id="UP001201985"/>
    </source>
</evidence>
<keyword evidence="1" id="KW-0472">Membrane</keyword>
<gene>
    <name evidence="4" type="ORF">MON41_10265</name>
</gene>
<protein>
    <submittedName>
        <fullName evidence="4">OmpA family protein</fullName>
    </submittedName>
</protein>
<dbReference type="Pfam" id="PF00691">
    <property type="entry name" value="OmpA"/>
    <property type="match status" value="1"/>
</dbReference>
<evidence type="ECO:0000259" key="3">
    <source>
        <dbReference type="PROSITE" id="PS51123"/>
    </source>
</evidence>
<dbReference type="InterPro" id="IPR006665">
    <property type="entry name" value="OmpA-like"/>
</dbReference>
<evidence type="ECO:0000256" key="1">
    <source>
        <dbReference type="PROSITE-ProRule" id="PRU00473"/>
    </source>
</evidence>
<dbReference type="PROSITE" id="PS51123">
    <property type="entry name" value="OMPA_2"/>
    <property type="match status" value="1"/>
</dbReference>
<accession>A0ABS9W5P4</accession>
<dbReference type="EMBL" id="JALBUU010000004">
    <property type="protein sequence ID" value="MCI0754140.1"/>
    <property type="molecule type" value="Genomic_DNA"/>
</dbReference>
<feature type="domain" description="OmpA-like" evidence="3">
    <location>
        <begin position="298"/>
        <end position="422"/>
    </location>
</feature>
<evidence type="ECO:0000313" key="4">
    <source>
        <dbReference type="EMBL" id="MCI0754140.1"/>
    </source>
</evidence>
<keyword evidence="2" id="KW-0732">Signal</keyword>
<feature type="signal peptide" evidence="2">
    <location>
        <begin position="1"/>
        <end position="20"/>
    </location>
</feature>
<evidence type="ECO:0000256" key="2">
    <source>
        <dbReference type="SAM" id="SignalP"/>
    </source>
</evidence>
<dbReference type="PROSITE" id="PS51257">
    <property type="entry name" value="PROKAR_LIPOPROTEIN"/>
    <property type="match status" value="1"/>
</dbReference>
<dbReference type="SUPFAM" id="SSF103088">
    <property type="entry name" value="OmpA-like"/>
    <property type="match status" value="1"/>
</dbReference>
<reference evidence="4 5" key="1">
    <citation type="submission" date="2022-03" db="EMBL/GenBank/DDBJ databases">
        <title>Complete genome analysis of Roseomonas KG 17.1 : a prolific producer of plant growth promoters.</title>
        <authorList>
            <person name="Saadouli I."/>
            <person name="Najjari A."/>
            <person name="Mosbah A."/>
            <person name="Ouzari H.I."/>
        </authorList>
    </citation>
    <scope>NUCLEOTIDE SEQUENCE [LARGE SCALE GENOMIC DNA]</scope>
    <source>
        <strain evidence="4 5">KG17-1</strain>
    </source>
</reference>
<dbReference type="InterPro" id="IPR036737">
    <property type="entry name" value="OmpA-like_sf"/>
</dbReference>